<evidence type="ECO:0000256" key="2">
    <source>
        <dbReference type="ARBA" id="ARBA00022679"/>
    </source>
</evidence>
<keyword evidence="2" id="KW-0808">Transferase</keyword>
<reference evidence="6" key="1">
    <citation type="submission" date="2022-08" db="UniProtKB">
        <authorList>
            <consortium name="EnsemblMetazoa"/>
        </authorList>
    </citation>
    <scope>IDENTIFICATION</scope>
    <source>
        <strain evidence="6">05x7-T-G4-1.051#20</strain>
    </source>
</reference>
<keyword evidence="4" id="KW-0812">Transmembrane</keyword>
<keyword evidence="3" id="KW-0012">Acyltransferase</keyword>
<dbReference type="GO" id="GO:0016746">
    <property type="term" value="F:acyltransferase activity"/>
    <property type="evidence" value="ECO:0007669"/>
    <property type="project" value="UniProtKB-KW"/>
</dbReference>
<evidence type="ECO:0000256" key="3">
    <source>
        <dbReference type="ARBA" id="ARBA00023315"/>
    </source>
</evidence>
<dbReference type="SUPFAM" id="SSF69593">
    <property type="entry name" value="Glycerol-3-phosphate (1)-acyltransferase"/>
    <property type="match status" value="1"/>
</dbReference>
<evidence type="ECO:0000256" key="1">
    <source>
        <dbReference type="ARBA" id="ARBA00008655"/>
    </source>
</evidence>
<evidence type="ECO:0000313" key="6">
    <source>
        <dbReference type="EnsemblMetazoa" id="G2647.2:cds"/>
    </source>
</evidence>
<evidence type="ECO:0000313" key="7">
    <source>
        <dbReference type="Proteomes" id="UP000005408"/>
    </source>
</evidence>
<dbReference type="AlphaFoldDB" id="A0A8W8L5K0"/>
<dbReference type="EnsemblMetazoa" id="G2647.5">
    <property type="protein sequence ID" value="G2647.5:cds"/>
    <property type="gene ID" value="G2647"/>
</dbReference>
<evidence type="ECO:0000256" key="4">
    <source>
        <dbReference type="SAM" id="Phobius"/>
    </source>
</evidence>
<dbReference type="InterPro" id="IPR032098">
    <property type="entry name" value="Acyltransf_C"/>
</dbReference>
<proteinExistence type="inferred from homology"/>
<dbReference type="InterPro" id="IPR002123">
    <property type="entry name" value="Plipid/glycerol_acylTrfase"/>
</dbReference>
<feature type="domain" description="Phospholipid/glycerol acyltransferase" evidence="5">
    <location>
        <begin position="70"/>
        <end position="193"/>
    </location>
</feature>
<comment type="similarity">
    <text evidence="1">Belongs to the 1-acyl-sn-glycerol-3-phosphate acyltransferase family.</text>
</comment>
<dbReference type="EnsemblMetazoa" id="G2647.2">
    <property type="protein sequence ID" value="G2647.2:cds"/>
    <property type="gene ID" value="G2647"/>
</dbReference>
<keyword evidence="4" id="KW-0472">Membrane</keyword>
<sequence length="348" mass="39886">MLSAAPIHITVWTAVRLLTLPLPRRVYRALDDSLYSTYQRYVLFFMRCYTGAEIYTYGDTDDAADHKENAVFICNHQSTMDWVVANMVALQHNSLGHVRYVIKDGLKYFPLYGFYFKQHDCIFVRRGNFSKESMETQVKRIAKRKEPVWMIIFPEGTRFNPMNKESIKMSRTLAEKKGVVPMEHVLPPKMGAMHVCLEQLRGHATVIYDVTIAFSKTTTGSGQRTESPGMPEFLMQASPEIHLNVEKIKITDVPTDGDQLQAWLDQQFQKKDRLLSHFYSLDKDKAGKFPGKKNHLQITLAQTVPAAIFYNGCLCLMLTTPATRSLYWKISLFGTVLGCVWMSFRSQA</sequence>
<dbReference type="Pfam" id="PF01553">
    <property type="entry name" value="Acyltransferase"/>
    <property type="match status" value="1"/>
</dbReference>
<dbReference type="SMART" id="SM00563">
    <property type="entry name" value="PlsC"/>
    <property type="match status" value="1"/>
</dbReference>
<protein>
    <recommendedName>
        <fullName evidence="5">Phospholipid/glycerol acyltransferase domain-containing protein</fullName>
    </recommendedName>
</protein>
<dbReference type="GO" id="GO:0005739">
    <property type="term" value="C:mitochondrion"/>
    <property type="evidence" value="ECO:0007669"/>
    <property type="project" value="TreeGrafter"/>
</dbReference>
<evidence type="ECO:0000259" key="5">
    <source>
        <dbReference type="SMART" id="SM00563"/>
    </source>
</evidence>
<dbReference type="GO" id="GO:0005783">
    <property type="term" value="C:endoplasmic reticulum"/>
    <property type="evidence" value="ECO:0007669"/>
    <property type="project" value="TreeGrafter"/>
</dbReference>
<keyword evidence="4" id="KW-1133">Transmembrane helix</keyword>
<dbReference type="GO" id="GO:0036149">
    <property type="term" value="P:phosphatidylinositol acyl-chain remodeling"/>
    <property type="evidence" value="ECO:0007669"/>
    <property type="project" value="TreeGrafter"/>
</dbReference>
<keyword evidence="7" id="KW-1185">Reference proteome</keyword>
<organism evidence="6 7">
    <name type="scientific">Magallana gigas</name>
    <name type="common">Pacific oyster</name>
    <name type="synonym">Crassostrea gigas</name>
    <dbReference type="NCBI Taxonomy" id="29159"/>
    <lineage>
        <taxon>Eukaryota</taxon>
        <taxon>Metazoa</taxon>
        <taxon>Spiralia</taxon>
        <taxon>Lophotrochozoa</taxon>
        <taxon>Mollusca</taxon>
        <taxon>Bivalvia</taxon>
        <taxon>Autobranchia</taxon>
        <taxon>Pteriomorphia</taxon>
        <taxon>Ostreida</taxon>
        <taxon>Ostreoidea</taxon>
        <taxon>Ostreidae</taxon>
        <taxon>Magallana</taxon>
    </lineage>
</organism>
<name>A0A8W8L5K0_MAGGI</name>
<accession>A0A8W8L5K0</accession>
<dbReference type="PANTHER" id="PTHR10983:SF73">
    <property type="entry name" value="1-ACYL-SN-GLYCEROL-3-PHOSPHATE ACYLTRANSFERASE EPSILON"/>
    <property type="match status" value="1"/>
</dbReference>
<dbReference type="PANTHER" id="PTHR10983">
    <property type="entry name" value="1-ACYLGLYCEROL-3-PHOSPHATE ACYLTRANSFERASE-RELATED"/>
    <property type="match status" value="1"/>
</dbReference>
<dbReference type="Pfam" id="PF16076">
    <property type="entry name" value="Acyltransf_C"/>
    <property type="match status" value="1"/>
</dbReference>
<dbReference type="CDD" id="cd07990">
    <property type="entry name" value="LPLAT_LCLAT1-like"/>
    <property type="match status" value="1"/>
</dbReference>
<dbReference type="Proteomes" id="UP000005408">
    <property type="component" value="Unassembled WGS sequence"/>
</dbReference>
<feature type="transmembrane region" description="Helical" evidence="4">
    <location>
        <begin position="326"/>
        <end position="344"/>
    </location>
</feature>